<evidence type="ECO:0000256" key="1">
    <source>
        <dbReference type="SAM" id="MobiDB-lite"/>
    </source>
</evidence>
<dbReference type="PANTHER" id="PTHR35335">
    <property type="entry name" value="UPF0716 PROTEIN FXSA"/>
    <property type="match status" value="1"/>
</dbReference>
<evidence type="ECO:0000313" key="3">
    <source>
        <dbReference type="EMBL" id="CAB4880931.1"/>
    </source>
</evidence>
<accession>A0A6J7EFH8</accession>
<dbReference type="PANTHER" id="PTHR35335:SF1">
    <property type="entry name" value="UPF0716 PROTEIN FXSA"/>
    <property type="match status" value="1"/>
</dbReference>
<evidence type="ECO:0000256" key="2">
    <source>
        <dbReference type="SAM" id="Phobius"/>
    </source>
</evidence>
<keyword evidence="2" id="KW-0472">Membrane</keyword>
<organism evidence="3">
    <name type="scientific">freshwater metagenome</name>
    <dbReference type="NCBI Taxonomy" id="449393"/>
    <lineage>
        <taxon>unclassified sequences</taxon>
        <taxon>metagenomes</taxon>
        <taxon>ecological metagenomes</taxon>
    </lineage>
</organism>
<keyword evidence="2" id="KW-1133">Transmembrane helix</keyword>
<sequence>MPVLITLLIVVPLAELFVIIEVGSLIGAIPTIGLLLLFSVSGAWLVRREGRAAWWRLNEAISAGKVPARETADGALVVVAGALLLTPGFITDAFGILLLLPPVRRALRVFGLSRIVGGGWRGIVVGGASTAGAAWTGRNPKPSDDAASSPQRSYDIDGVAVDVDQTTLDR</sequence>
<gene>
    <name evidence="3" type="ORF">UFOPK3444_01416</name>
</gene>
<dbReference type="NCBIfam" id="NF008528">
    <property type="entry name" value="PRK11463.1-2"/>
    <property type="match status" value="1"/>
</dbReference>
<dbReference type="EMBL" id="CAFBLU010000033">
    <property type="protein sequence ID" value="CAB4880931.1"/>
    <property type="molecule type" value="Genomic_DNA"/>
</dbReference>
<dbReference type="Pfam" id="PF04186">
    <property type="entry name" value="FxsA"/>
    <property type="match status" value="1"/>
</dbReference>
<name>A0A6J7EFH8_9ZZZZ</name>
<feature type="transmembrane region" description="Helical" evidence="2">
    <location>
        <begin position="75"/>
        <end position="100"/>
    </location>
</feature>
<feature type="transmembrane region" description="Helical" evidence="2">
    <location>
        <begin position="26"/>
        <end position="46"/>
    </location>
</feature>
<dbReference type="AlphaFoldDB" id="A0A6J7EFH8"/>
<feature type="region of interest" description="Disordered" evidence="1">
    <location>
        <begin position="134"/>
        <end position="170"/>
    </location>
</feature>
<keyword evidence="2" id="KW-0812">Transmembrane</keyword>
<proteinExistence type="predicted"/>
<reference evidence="3" key="1">
    <citation type="submission" date="2020-05" db="EMBL/GenBank/DDBJ databases">
        <authorList>
            <person name="Chiriac C."/>
            <person name="Salcher M."/>
            <person name="Ghai R."/>
            <person name="Kavagutti S V."/>
        </authorList>
    </citation>
    <scope>NUCLEOTIDE SEQUENCE</scope>
</reference>
<dbReference type="InterPro" id="IPR007313">
    <property type="entry name" value="FxsA"/>
</dbReference>
<dbReference type="GO" id="GO:0016020">
    <property type="term" value="C:membrane"/>
    <property type="evidence" value="ECO:0007669"/>
    <property type="project" value="InterPro"/>
</dbReference>
<protein>
    <submittedName>
        <fullName evidence="3">Unannotated protein</fullName>
    </submittedName>
</protein>